<dbReference type="AlphaFoldDB" id="A0A0B2QNX6"/>
<dbReference type="InterPro" id="IPR033247">
    <property type="entry name" value="Transketolase_fam"/>
</dbReference>
<dbReference type="GO" id="GO:0005829">
    <property type="term" value="C:cytosol"/>
    <property type="evidence" value="ECO:0007669"/>
    <property type="project" value="TreeGrafter"/>
</dbReference>
<dbReference type="GO" id="GO:0046872">
    <property type="term" value="F:metal ion binding"/>
    <property type="evidence" value="ECO:0007669"/>
    <property type="project" value="UniProtKB-KW"/>
</dbReference>
<dbReference type="EMBL" id="KN657551">
    <property type="protein sequence ID" value="KHN21869.1"/>
    <property type="molecule type" value="Genomic_DNA"/>
</dbReference>
<feature type="domain" description="Transketolase-like C-terminal" evidence="3">
    <location>
        <begin position="99"/>
        <end position="156"/>
    </location>
</feature>
<evidence type="ECO:0000256" key="1">
    <source>
        <dbReference type="ARBA" id="ARBA00022723"/>
    </source>
</evidence>
<proteinExistence type="predicted"/>
<dbReference type="SUPFAM" id="SSF52922">
    <property type="entry name" value="TK C-terminal domain-like"/>
    <property type="match status" value="1"/>
</dbReference>
<dbReference type="InterPro" id="IPR055152">
    <property type="entry name" value="Transketolase-like_C_2"/>
</dbReference>
<dbReference type="GO" id="GO:0004802">
    <property type="term" value="F:transketolase activity"/>
    <property type="evidence" value="ECO:0007669"/>
    <property type="project" value="UniProtKB-EC"/>
</dbReference>
<evidence type="ECO:0000256" key="2">
    <source>
        <dbReference type="ARBA" id="ARBA00022842"/>
    </source>
</evidence>
<dbReference type="InterPro" id="IPR009014">
    <property type="entry name" value="Transketo_C/PFOR_II"/>
</dbReference>
<keyword evidence="1" id="KW-0479">Metal-binding</keyword>
<gene>
    <name evidence="4" type="ORF">glysoja_032753</name>
</gene>
<name>A0A0B2QNX6_GLYSO</name>
<organism evidence="4">
    <name type="scientific">Glycine soja</name>
    <name type="common">Wild soybean</name>
    <dbReference type="NCBI Taxonomy" id="3848"/>
    <lineage>
        <taxon>Eukaryota</taxon>
        <taxon>Viridiplantae</taxon>
        <taxon>Streptophyta</taxon>
        <taxon>Embryophyta</taxon>
        <taxon>Tracheophyta</taxon>
        <taxon>Spermatophyta</taxon>
        <taxon>Magnoliopsida</taxon>
        <taxon>eudicotyledons</taxon>
        <taxon>Gunneridae</taxon>
        <taxon>Pentapetalae</taxon>
        <taxon>rosids</taxon>
        <taxon>fabids</taxon>
        <taxon>Fabales</taxon>
        <taxon>Fabaceae</taxon>
        <taxon>Papilionoideae</taxon>
        <taxon>50 kb inversion clade</taxon>
        <taxon>NPAAA clade</taxon>
        <taxon>indigoferoid/millettioid clade</taxon>
        <taxon>Phaseoleae</taxon>
        <taxon>Glycine</taxon>
        <taxon>Glycine subgen. Soja</taxon>
    </lineage>
</organism>
<evidence type="ECO:0000313" key="4">
    <source>
        <dbReference type="EMBL" id="KHN21869.1"/>
    </source>
</evidence>
<evidence type="ECO:0000259" key="3">
    <source>
        <dbReference type="Pfam" id="PF22613"/>
    </source>
</evidence>
<protein>
    <submittedName>
        <fullName evidence="4">Transketolase, chloroplastic</fullName>
        <ecNumber evidence="4">2.2.1.1</ecNumber>
    </submittedName>
</protein>
<accession>A0A0B2QNX6</accession>
<dbReference type="EC" id="2.2.1.1" evidence="4"/>
<dbReference type="Proteomes" id="UP000053555">
    <property type="component" value="Unassembled WGS sequence"/>
</dbReference>
<keyword evidence="4" id="KW-0808">Transferase</keyword>
<dbReference type="Pfam" id="PF22613">
    <property type="entry name" value="Transketolase_C_1"/>
    <property type="match status" value="1"/>
</dbReference>
<reference evidence="4" key="1">
    <citation type="submission" date="2014-07" db="EMBL/GenBank/DDBJ databases">
        <title>Identification of a novel salt tolerance gene in wild soybean by whole-genome sequencing.</title>
        <authorList>
            <person name="Lam H.-M."/>
            <person name="Qi X."/>
            <person name="Li M.-W."/>
            <person name="Liu X."/>
            <person name="Xie M."/>
            <person name="Ni M."/>
            <person name="Xu X."/>
        </authorList>
    </citation>
    <scope>NUCLEOTIDE SEQUENCE [LARGE SCALE GENOMIC DNA]</scope>
    <source>
        <tissue evidence="4">Root</tissue>
    </source>
</reference>
<dbReference type="Gene3D" id="3.40.50.920">
    <property type="match status" value="1"/>
</dbReference>
<dbReference type="PANTHER" id="PTHR43522:SF17">
    <property type="entry name" value="TRANSKETOLASE, CHLOROPLASTIC"/>
    <property type="match status" value="1"/>
</dbReference>
<sequence length="156" mass="17615">MKLSLFFLRHWSRHTRAKFEVEWNAKFVEYEKKYSEEAAKLKATITGELLAGWEKALPYIASLIIHLFASCMKRPSIVALCRQKFTQILGTPIEGVEKGGYIILDNSSGNKPDVILIGTGSELEIAAAAKDLRKEGKVVTVFSFVSWELFDEQSDE</sequence>
<dbReference type="GO" id="GO:0006098">
    <property type="term" value="P:pentose-phosphate shunt"/>
    <property type="evidence" value="ECO:0007669"/>
    <property type="project" value="TreeGrafter"/>
</dbReference>
<keyword evidence="2" id="KW-0460">Magnesium</keyword>
<dbReference type="PANTHER" id="PTHR43522">
    <property type="entry name" value="TRANSKETOLASE"/>
    <property type="match status" value="1"/>
</dbReference>